<keyword evidence="4" id="KW-1185">Reference proteome</keyword>
<reference evidence="3 4" key="1">
    <citation type="submission" date="2023-05" db="EMBL/GenBank/DDBJ databases">
        <authorList>
            <person name="Guo Y."/>
        </authorList>
    </citation>
    <scope>NUCLEOTIDE SEQUENCE [LARGE SCALE GENOMIC DNA]</scope>
    <source>
        <strain evidence="3 4">GR2756</strain>
    </source>
</reference>
<dbReference type="InterPro" id="IPR025411">
    <property type="entry name" value="DUF4136"/>
</dbReference>
<accession>A0ABU3QAM4</accession>
<protein>
    <submittedName>
        <fullName evidence="3">DUF4136 domain-containing protein</fullName>
    </submittedName>
</protein>
<evidence type="ECO:0000313" key="4">
    <source>
        <dbReference type="Proteomes" id="UP001259572"/>
    </source>
</evidence>
<organism evidence="3 4">
    <name type="scientific">Sphingosinicella rhizophila</name>
    <dbReference type="NCBI Taxonomy" id="3050082"/>
    <lineage>
        <taxon>Bacteria</taxon>
        <taxon>Pseudomonadati</taxon>
        <taxon>Pseudomonadota</taxon>
        <taxon>Alphaproteobacteria</taxon>
        <taxon>Sphingomonadales</taxon>
        <taxon>Sphingosinicellaceae</taxon>
        <taxon>Sphingosinicella</taxon>
    </lineage>
</organism>
<dbReference type="EMBL" id="JAVUPU010000006">
    <property type="protein sequence ID" value="MDT9599995.1"/>
    <property type="molecule type" value="Genomic_DNA"/>
</dbReference>
<name>A0ABU3QAM4_9SPHN</name>
<evidence type="ECO:0000256" key="1">
    <source>
        <dbReference type="SAM" id="SignalP"/>
    </source>
</evidence>
<comment type="caution">
    <text evidence="3">The sequence shown here is derived from an EMBL/GenBank/DDBJ whole genome shotgun (WGS) entry which is preliminary data.</text>
</comment>
<evidence type="ECO:0000313" key="3">
    <source>
        <dbReference type="EMBL" id="MDT9599995.1"/>
    </source>
</evidence>
<dbReference type="Proteomes" id="UP001259572">
    <property type="component" value="Unassembled WGS sequence"/>
</dbReference>
<proteinExistence type="predicted"/>
<dbReference type="Pfam" id="PF13590">
    <property type="entry name" value="DUF4136"/>
    <property type="match status" value="1"/>
</dbReference>
<gene>
    <name evidence="3" type="ORF">RQX22_13615</name>
</gene>
<dbReference type="PROSITE" id="PS51257">
    <property type="entry name" value="PROKAR_LIPOPROTEIN"/>
    <property type="match status" value="1"/>
</dbReference>
<feature type="domain" description="DUF4136" evidence="2">
    <location>
        <begin position="51"/>
        <end position="211"/>
    </location>
</feature>
<keyword evidence="1" id="KW-0732">Signal</keyword>
<feature type="chain" id="PRO_5046983476" evidence="1">
    <location>
        <begin position="24"/>
        <end position="229"/>
    </location>
</feature>
<sequence>MSFAKKLLTVAAPAALLALSACATGFPAQVSRFEAMPPPQGQSFVIQPATLEDRGGLEFSHYADLVRRHLTELGYSEAPSAQTATLVVSLDYGVDNGRTEVVSYPGGYSRSFGYFGGWGRFGAYRPFYSRYGRHSPFYYGWNDLFWYSPYGFGYDDVRSYTVFTSYLDLDIRRTADGQSVFEGTAKARSRTDELEDLVPNLVEAMFTEFPGRSGETVRITVPPPPRDRN</sequence>
<evidence type="ECO:0000259" key="2">
    <source>
        <dbReference type="Pfam" id="PF13590"/>
    </source>
</evidence>
<dbReference type="Gene3D" id="3.30.160.670">
    <property type="match status" value="1"/>
</dbReference>
<dbReference type="RefSeq" id="WP_315727088.1">
    <property type="nucleotide sequence ID" value="NZ_JAVUPU010000006.1"/>
</dbReference>
<feature type="signal peptide" evidence="1">
    <location>
        <begin position="1"/>
        <end position="23"/>
    </location>
</feature>